<dbReference type="AlphaFoldDB" id="A0A1Q4HA86"/>
<gene>
    <name evidence="2" type="ORF">BV510_08285</name>
    <name evidence="3" type="ORF">CRI78_22095</name>
</gene>
<reference evidence="3 5" key="2">
    <citation type="submission" date="2017-10" db="EMBL/GenBank/DDBJ databases">
        <title>The new phylogeny of genus Mycobacterium.</title>
        <authorList>
            <person name="Tortoli E."/>
            <person name="Trovato A."/>
            <person name="Cirillo D.M."/>
        </authorList>
    </citation>
    <scope>NUCLEOTIDE SEQUENCE [LARGE SCALE GENOMIC DNA]</scope>
    <source>
        <strain evidence="3 5">IP141170001</strain>
    </source>
</reference>
<keyword evidence="5" id="KW-1185">Reference proteome</keyword>
<keyword evidence="1" id="KW-0812">Transmembrane</keyword>
<keyword evidence="1" id="KW-1133">Transmembrane helix</keyword>
<protein>
    <submittedName>
        <fullName evidence="2">Uncharacterized protein</fullName>
    </submittedName>
</protein>
<evidence type="ECO:0000313" key="5">
    <source>
        <dbReference type="Proteomes" id="UP000220340"/>
    </source>
</evidence>
<accession>A0A1Q4HA86</accession>
<feature type="transmembrane region" description="Helical" evidence="1">
    <location>
        <begin position="12"/>
        <end position="33"/>
    </location>
</feature>
<dbReference type="OrthoDB" id="4630102at2"/>
<dbReference type="Proteomes" id="UP000191039">
    <property type="component" value="Unassembled WGS sequence"/>
</dbReference>
<reference evidence="2 4" key="1">
    <citation type="submission" date="2016-09" db="EMBL/GenBank/DDBJ databases">
        <title>genome sequences of unsequenced Mycobacteria.</title>
        <authorList>
            <person name="Greninger A.L."/>
            <person name="Jerome K.R."/>
            <person name="Mcnair B."/>
            <person name="Wallis C."/>
            <person name="Fang F."/>
        </authorList>
    </citation>
    <scope>NUCLEOTIDE SEQUENCE [LARGE SCALE GENOMIC DNA]</scope>
    <source>
        <strain evidence="2 4">BM1</strain>
    </source>
</reference>
<evidence type="ECO:0000256" key="1">
    <source>
        <dbReference type="SAM" id="Phobius"/>
    </source>
</evidence>
<dbReference type="RefSeq" id="WP_073857802.1">
    <property type="nucleotide sequence ID" value="NZ_BAAATC010000011.1"/>
</dbReference>
<evidence type="ECO:0000313" key="4">
    <source>
        <dbReference type="Proteomes" id="UP000191039"/>
    </source>
</evidence>
<dbReference type="EMBL" id="MIJD01000062">
    <property type="protein sequence ID" value="OPE54818.1"/>
    <property type="molecule type" value="Genomic_DNA"/>
</dbReference>
<feature type="transmembrane region" description="Helical" evidence="1">
    <location>
        <begin position="39"/>
        <end position="63"/>
    </location>
</feature>
<comment type="caution">
    <text evidence="2">The sequence shown here is derived from an EMBL/GenBank/DDBJ whole genome shotgun (WGS) entry which is preliminary data.</text>
</comment>
<dbReference type="Proteomes" id="UP000220340">
    <property type="component" value="Unassembled WGS sequence"/>
</dbReference>
<dbReference type="EMBL" id="PDCR01000033">
    <property type="protein sequence ID" value="PEG52340.1"/>
    <property type="molecule type" value="Genomic_DNA"/>
</dbReference>
<evidence type="ECO:0000313" key="3">
    <source>
        <dbReference type="EMBL" id="PEG52340.1"/>
    </source>
</evidence>
<dbReference type="STRING" id="1801.BRW64_18405"/>
<keyword evidence="1" id="KW-0472">Membrane</keyword>
<proteinExistence type="predicted"/>
<sequence>MESLVPETVRQARWYVAGGSLAIIVGVVRATGFANHGGIVYLVMAALFLTLGVASVAAGVIRIRRGDGGAKR</sequence>
<evidence type="ECO:0000313" key="2">
    <source>
        <dbReference type="EMBL" id="OPE54818.1"/>
    </source>
</evidence>
<organism evidence="2 4">
    <name type="scientific">Mycolicibacterium diernhoferi</name>
    <dbReference type="NCBI Taxonomy" id="1801"/>
    <lineage>
        <taxon>Bacteria</taxon>
        <taxon>Bacillati</taxon>
        <taxon>Actinomycetota</taxon>
        <taxon>Actinomycetes</taxon>
        <taxon>Mycobacteriales</taxon>
        <taxon>Mycobacteriaceae</taxon>
        <taxon>Mycolicibacterium</taxon>
    </lineage>
</organism>
<name>A0A1Q4HA86_9MYCO</name>